<feature type="region of interest" description="Disordered" evidence="1">
    <location>
        <begin position="391"/>
        <end position="410"/>
    </location>
</feature>
<dbReference type="GO" id="GO:0006506">
    <property type="term" value="P:GPI anchor biosynthetic process"/>
    <property type="evidence" value="ECO:0007669"/>
    <property type="project" value="TreeGrafter"/>
</dbReference>
<dbReference type="PANTHER" id="PTHR14859">
    <property type="entry name" value="CALCOFLUOR WHITE HYPERSENSITIVE PROTEIN PRECURSOR"/>
    <property type="match status" value="1"/>
</dbReference>
<feature type="transmembrane region" description="Helical" evidence="2">
    <location>
        <begin position="59"/>
        <end position="80"/>
    </location>
</feature>
<keyword evidence="2" id="KW-1133">Transmembrane helix</keyword>
<dbReference type="InterPro" id="IPR051916">
    <property type="entry name" value="GPI-anchor_lipid_remodeler"/>
</dbReference>
<dbReference type="GO" id="GO:0016020">
    <property type="term" value="C:membrane"/>
    <property type="evidence" value="ECO:0007669"/>
    <property type="project" value="GOC"/>
</dbReference>
<feature type="transmembrane region" description="Helical" evidence="2">
    <location>
        <begin position="234"/>
        <end position="254"/>
    </location>
</feature>
<dbReference type="GO" id="GO:0003824">
    <property type="term" value="F:catalytic activity"/>
    <property type="evidence" value="ECO:0007669"/>
    <property type="project" value="InterPro"/>
</dbReference>
<proteinExistence type="predicted"/>
<dbReference type="Proteomes" id="UP000321798">
    <property type="component" value="Unassembled WGS sequence"/>
</dbReference>
<dbReference type="Gene3D" id="3.60.10.10">
    <property type="entry name" value="Endonuclease/exonuclease/phosphatase"/>
    <property type="match status" value="1"/>
</dbReference>
<dbReference type="PANTHER" id="PTHR14859:SF15">
    <property type="entry name" value="ENDONUCLEASE_EXONUCLEASE_PHOSPHATASE DOMAIN-CONTAINING PROTEIN"/>
    <property type="match status" value="1"/>
</dbReference>
<comment type="caution">
    <text evidence="4">The sequence shown here is derived from an EMBL/GenBank/DDBJ whole genome shotgun (WGS) entry which is preliminary data.</text>
</comment>
<feature type="compositionally biased region" description="Low complexity" evidence="1">
    <location>
        <begin position="698"/>
        <end position="716"/>
    </location>
</feature>
<protein>
    <recommendedName>
        <fullName evidence="3">Endonuclease/exonuclease/phosphatase domain-containing protein</fullName>
    </recommendedName>
</protein>
<dbReference type="InterPro" id="IPR005135">
    <property type="entry name" value="Endo/exonuclease/phosphatase"/>
</dbReference>
<keyword evidence="5" id="KW-1185">Reference proteome</keyword>
<feature type="transmembrane region" description="Helical" evidence="2">
    <location>
        <begin position="185"/>
        <end position="205"/>
    </location>
</feature>
<accession>A0A512PFP7</accession>
<feature type="transmembrane region" description="Helical" evidence="2">
    <location>
        <begin position="92"/>
        <end position="110"/>
    </location>
</feature>
<feature type="transmembrane region" description="Helical" evidence="2">
    <location>
        <begin position="313"/>
        <end position="332"/>
    </location>
</feature>
<name>A0A512PFP7_9CELL</name>
<keyword evidence="2" id="KW-0472">Membrane</keyword>
<feature type="transmembrane region" description="Helical" evidence="2">
    <location>
        <begin position="151"/>
        <end position="173"/>
    </location>
</feature>
<feature type="transmembrane region" description="Helical" evidence="2">
    <location>
        <begin position="344"/>
        <end position="363"/>
    </location>
</feature>
<keyword evidence="2" id="KW-0812">Transmembrane</keyword>
<sequence>MTTSAPAARPPRPVWSTPPDAGAPTHVWLVAVLTALTVELTRAAGPSLDRVFAAGVGPAALTALGTYAGAGLVAAMLLALARDRAGGPTARTVLVGTAVLAVVRLAAQGLEGDLRLAAVLVGAATAVATLTLAVAHVAGSHAAGQEHQLSGARHAATGLVLGAGLAVGVQLPLGSWDAVWRHGPLGWGVALALAGLALAAAAGLVRWEKAGHDGADHAAPEGPVTTTVGRPRRLWALGLFVSLCSTALANPAFVAAQSGVALGEVGLVLVLASTLGVWGMLRPPWSSAARVVDASVLLVGATASWLVTGPAALVAAALALAAAGPVLAGALSTHRTAPAGVVRTCLATAATGLAVIVPVLVYMVDYDVPLGVDNALAPIAATALLAGSGLHRRTPGARRPTSEAGRPAADPVRARVSSVRFLVLPALVLAAVGLGPSTTSSTGPAVPARAAQDQLTLVSWNLHYGVSPSGSVDLEQLAATIEAQDPDVVALQEVSRGWVLGGGADMATWLARRLDMTVRFAPAADQQFGNAVLARSELTDVEVHALPYGAGPQQRSALATTVTTADGSTVRVTSVHLQHREQNTPTRLDQLGVLLAAEPVGAGTDGPSVLAGDLNATPGSPELELLAQAGWTSAVDEAGDPEALTSPSIDPVERIDWVLGRSVTFEDAQVLTSPRTSDHLPLVVRLHAGDWRSSEPGVQRAVQSSVQRSVQRSAQRPDQSSARWCSMRATSATVPDIDGYTVEASASWSVVIRCVTASVSG</sequence>
<dbReference type="EMBL" id="BKAL01000010">
    <property type="protein sequence ID" value="GEP70021.1"/>
    <property type="molecule type" value="Genomic_DNA"/>
</dbReference>
<dbReference type="AlphaFoldDB" id="A0A512PFP7"/>
<organism evidence="4 5">
    <name type="scientific">Cellulomonas soli</name>
    <dbReference type="NCBI Taxonomy" id="931535"/>
    <lineage>
        <taxon>Bacteria</taxon>
        <taxon>Bacillati</taxon>
        <taxon>Actinomycetota</taxon>
        <taxon>Actinomycetes</taxon>
        <taxon>Micrococcales</taxon>
        <taxon>Cellulomonadaceae</taxon>
        <taxon>Cellulomonas</taxon>
    </lineage>
</organism>
<evidence type="ECO:0000313" key="4">
    <source>
        <dbReference type="EMBL" id="GEP70021.1"/>
    </source>
</evidence>
<feature type="domain" description="Endonuclease/exonuclease/phosphatase" evidence="3">
    <location>
        <begin position="458"/>
        <end position="679"/>
    </location>
</feature>
<feature type="transmembrane region" description="Helical" evidence="2">
    <location>
        <begin position="116"/>
        <end position="139"/>
    </location>
</feature>
<evidence type="ECO:0000256" key="1">
    <source>
        <dbReference type="SAM" id="MobiDB-lite"/>
    </source>
</evidence>
<dbReference type="Pfam" id="PF03372">
    <property type="entry name" value="Exo_endo_phos"/>
    <property type="match status" value="1"/>
</dbReference>
<evidence type="ECO:0000259" key="3">
    <source>
        <dbReference type="Pfam" id="PF03372"/>
    </source>
</evidence>
<evidence type="ECO:0000313" key="5">
    <source>
        <dbReference type="Proteomes" id="UP000321798"/>
    </source>
</evidence>
<reference evidence="4 5" key="1">
    <citation type="submission" date="2019-07" db="EMBL/GenBank/DDBJ databases">
        <title>Whole genome shotgun sequence of Cellulomonas soli NBRC 109434.</title>
        <authorList>
            <person name="Hosoyama A."/>
            <person name="Uohara A."/>
            <person name="Ohji S."/>
            <person name="Ichikawa N."/>
        </authorList>
    </citation>
    <scope>NUCLEOTIDE SEQUENCE [LARGE SCALE GENOMIC DNA]</scope>
    <source>
        <strain evidence="4 5">NBRC 109434</strain>
    </source>
</reference>
<feature type="transmembrane region" description="Helical" evidence="2">
    <location>
        <begin position="288"/>
        <end position="307"/>
    </location>
</feature>
<feature type="transmembrane region" description="Helical" evidence="2">
    <location>
        <begin position="260"/>
        <end position="281"/>
    </location>
</feature>
<dbReference type="InterPro" id="IPR036691">
    <property type="entry name" value="Endo/exonu/phosph_ase_sf"/>
</dbReference>
<gene>
    <name evidence="4" type="ORF">CSO01_27360</name>
</gene>
<evidence type="ECO:0000256" key="2">
    <source>
        <dbReference type="SAM" id="Phobius"/>
    </source>
</evidence>
<feature type="region of interest" description="Disordered" evidence="1">
    <location>
        <begin position="694"/>
        <end position="724"/>
    </location>
</feature>
<dbReference type="SUPFAM" id="SSF56219">
    <property type="entry name" value="DNase I-like"/>
    <property type="match status" value="1"/>
</dbReference>